<dbReference type="PANTHER" id="PTHR23504">
    <property type="entry name" value="MAJOR FACILITATOR SUPERFAMILY DOMAIN-CONTAINING PROTEIN 10"/>
    <property type="match status" value="1"/>
</dbReference>
<name>A0A6V7PLL1_ANACO</name>
<keyword evidence="5 6" id="KW-0472">Membrane</keyword>
<dbReference type="PANTHER" id="PTHR23504:SF1">
    <property type="entry name" value="GH21943P-RELATED"/>
    <property type="match status" value="1"/>
</dbReference>
<comment type="subcellular location">
    <subcellularLocation>
        <location evidence="1">Membrane</location>
        <topology evidence="1">Multi-pass membrane protein</topology>
    </subcellularLocation>
</comment>
<feature type="transmembrane region" description="Helical" evidence="6">
    <location>
        <begin position="245"/>
        <end position="266"/>
    </location>
</feature>
<accession>A0A6V7PLL1</accession>
<proteinExistence type="predicted"/>
<evidence type="ECO:0000313" key="7">
    <source>
        <dbReference type="EMBL" id="CAD1831735.1"/>
    </source>
</evidence>
<evidence type="ECO:0000256" key="5">
    <source>
        <dbReference type="ARBA" id="ARBA00023136"/>
    </source>
</evidence>
<reference evidence="7" key="1">
    <citation type="submission" date="2020-07" db="EMBL/GenBank/DDBJ databases">
        <authorList>
            <person name="Lin J."/>
        </authorList>
    </citation>
    <scope>NUCLEOTIDE SEQUENCE</scope>
</reference>
<sequence length="407" mass="44439">MPPAPLSPPPAPVARSRRAPASCPVTCTVPVPMFARTADAASHLSPIFSRFARIFFSPSLAITRSIEGARSPPRPLPSARALFDEMPRQSQGALRNGSCFRITFFVGLEVSVHFFKAPEADLSQCFFGSQFLLVAVHGWISCDFGKRLSFVGEICGGNALRSTIVVGNEKKWQRAYNTMFHVPWRCERIRGDTTHYDAVANSAASGVLSAGLASGMVGGVETIRCMDRPKSSKHSKLEILNAKKTCLWCLCCFTPLAVLTLMPFLAHSVGEEKLLTIGLLASCTHVFLYSISWSYWVPYFAAMFVILSVFVNPCIRSIVSKKVGSTEQGMAQGCITGISSFASIIAPLVFTPLTAWFLSEAAPFDFKGFSFMCAGFATLIAFTMSITMRAEFSVMGQKFSNVRHEQV</sequence>
<keyword evidence="2" id="KW-0813">Transport</keyword>
<keyword evidence="4 6" id="KW-1133">Transmembrane helix</keyword>
<organism evidence="7">
    <name type="scientific">Ananas comosus var. bracteatus</name>
    <name type="common">red pineapple</name>
    <dbReference type="NCBI Taxonomy" id="296719"/>
    <lineage>
        <taxon>Eukaryota</taxon>
        <taxon>Viridiplantae</taxon>
        <taxon>Streptophyta</taxon>
        <taxon>Embryophyta</taxon>
        <taxon>Tracheophyta</taxon>
        <taxon>Spermatophyta</taxon>
        <taxon>Magnoliopsida</taxon>
        <taxon>Liliopsida</taxon>
        <taxon>Poales</taxon>
        <taxon>Bromeliaceae</taxon>
        <taxon>Bromelioideae</taxon>
        <taxon>Ananas</taxon>
    </lineage>
</organism>
<evidence type="ECO:0000256" key="3">
    <source>
        <dbReference type="ARBA" id="ARBA00022692"/>
    </source>
</evidence>
<feature type="transmembrane region" description="Helical" evidence="6">
    <location>
        <begin position="296"/>
        <end position="315"/>
    </location>
</feature>
<feature type="transmembrane region" description="Helical" evidence="6">
    <location>
        <begin position="335"/>
        <end position="357"/>
    </location>
</feature>
<dbReference type="AlphaFoldDB" id="A0A6V7PLL1"/>
<dbReference type="GO" id="GO:0016020">
    <property type="term" value="C:membrane"/>
    <property type="evidence" value="ECO:0007669"/>
    <property type="project" value="UniProtKB-SubCell"/>
</dbReference>
<feature type="transmembrane region" description="Helical" evidence="6">
    <location>
        <begin position="369"/>
        <end position="388"/>
    </location>
</feature>
<evidence type="ECO:0000256" key="6">
    <source>
        <dbReference type="SAM" id="Phobius"/>
    </source>
</evidence>
<keyword evidence="3 6" id="KW-0812">Transmembrane</keyword>
<dbReference type="InterPro" id="IPR036259">
    <property type="entry name" value="MFS_trans_sf"/>
</dbReference>
<gene>
    <name evidence="7" type="ORF">CB5_LOCUS14946</name>
</gene>
<evidence type="ECO:0000256" key="4">
    <source>
        <dbReference type="ARBA" id="ARBA00022989"/>
    </source>
</evidence>
<evidence type="ECO:0000256" key="1">
    <source>
        <dbReference type="ARBA" id="ARBA00004141"/>
    </source>
</evidence>
<protein>
    <submittedName>
        <fullName evidence="7">Uncharacterized protein</fullName>
    </submittedName>
</protein>
<dbReference type="EMBL" id="LR862149">
    <property type="protein sequence ID" value="CAD1831735.1"/>
    <property type="molecule type" value="Genomic_DNA"/>
</dbReference>
<evidence type="ECO:0000256" key="2">
    <source>
        <dbReference type="ARBA" id="ARBA00022448"/>
    </source>
</evidence>
<dbReference type="SUPFAM" id="SSF103473">
    <property type="entry name" value="MFS general substrate transporter"/>
    <property type="match status" value="1"/>
</dbReference>
<dbReference type="Gene3D" id="1.20.1250.20">
    <property type="entry name" value="MFS general substrate transporter like domains"/>
    <property type="match status" value="1"/>
</dbReference>